<dbReference type="HOGENOM" id="CLU_709318_0_0_7"/>
<name>A5GF69_GEOUR</name>
<dbReference type="OrthoDB" id="5394183at2"/>
<reference evidence="2 3" key="1">
    <citation type="submission" date="2007-05" db="EMBL/GenBank/DDBJ databases">
        <title>Complete sequence of Geobacter uraniireducens Rf4.</title>
        <authorList>
            <consortium name="US DOE Joint Genome Institute"/>
            <person name="Copeland A."/>
            <person name="Lucas S."/>
            <person name="Lapidus A."/>
            <person name="Barry K."/>
            <person name="Detter J.C."/>
            <person name="Glavina del Rio T."/>
            <person name="Hammon N."/>
            <person name="Israni S."/>
            <person name="Dalin E."/>
            <person name="Tice H."/>
            <person name="Pitluck S."/>
            <person name="Chertkov O."/>
            <person name="Brettin T."/>
            <person name="Bruce D."/>
            <person name="Han C."/>
            <person name="Schmutz J."/>
            <person name="Larimer F."/>
            <person name="Land M."/>
            <person name="Hauser L."/>
            <person name="Kyrpides N."/>
            <person name="Mikhailova N."/>
            <person name="Shelobolina E."/>
            <person name="Aklujkar M."/>
            <person name="Lovley D."/>
            <person name="Richardson P."/>
        </authorList>
    </citation>
    <scope>NUCLEOTIDE SEQUENCE [LARGE SCALE GENOMIC DNA]</scope>
    <source>
        <strain evidence="2 3">Rf4</strain>
    </source>
</reference>
<evidence type="ECO:0000256" key="1">
    <source>
        <dbReference type="SAM" id="SignalP"/>
    </source>
</evidence>
<feature type="signal peptide" evidence="1">
    <location>
        <begin position="1"/>
        <end position="24"/>
    </location>
</feature>
<dbReference type="AlphaFoldDB" id="A5GF69"/>
<sequence>MKSIRSFAVMLTICFLLDVTGGTAAEKKPAVKKEVVKQEEFAADLVTALGWEAGLPEKPRENDYLAILSGKRVFRFEAEDVYDVKNDNVSVRNYSLYGSFTGRGWVSGVAVPTIAHFKVFIPLEGSYNLIVAAKGDGQKWQAGGKEFTVSTGGKLSEAVAGAIPLKAGVQELNVVIPPDGGVDYFVLEGLPLPPVEPVGGWHMQNVLKMGELAEITAALLDLEKQLPDDPTDSTKTLSAADVAQLPLTVKTTTIGYLGKFIAKQWVRADYRGAQLEIPFSVENSAVYGLKIRLLGKELTAELDGRKIIRPAKPYLDWVDLGYFRLERGTHKLLVELTTNGGIDVVQLTGKKSSPAEYMAVCGMKGDPEAPVKRPELDKILASLVERFKGRK</sequence>
<dbReference type="RefSeq" id="WP_011938777.1">
    <property type="nucleotide sequence ID" value="NC_009483.1"/>
</dbReference>
<evidence type="ECO:0000313" key="3">
    <source>
        <dbReference type="Proteomes" id="UP000006695"/>
    </source>
</evidence>
<protein>
    <submittedName>
        <fullName evidence="2">Uncharacterized protein</fullName>
    </submittedName>
</protein>
<dbReference type="EMBL" id="CP000698">
    <property type="protein sequence ID" value="ABQ26074.1"/>
    <property type="molecule type" value="Genomic_DNA"/>
</dbReference>
<organism evidence="2 3">
    <name type="scientific">Geotalea uraniireducens (strain Rf4)</name>
    <name type="common">Geobacter uraniireducens</name>
    <dbReference type="NCBI Taxonomy" id="351605"/>
    <lineage>
        <taxon>Bacteria</taxon>
        <taxon>Pseudomonadati</taxon>
        <taxon>Thermodesulfobacteriota</taxon>
        <taxon>Desulfuromonadia</taxon>
        <taxon>Geobacterales</taxon>
        <taxon>Geobacteraceae</taxon>
        <taxon>Geotalea</taxon>
    </lineage>
</organism>
<evidence type="ECO:0000313" key="2">
    <source>
        <dbReference type="EMBL" id="ABQ26074.1"/>
    </source>
</evidence>
<gene>
    <name evidence="2" type="ordered locus">Gura_1884</name>
</gene>
<dbReference type="KEGG" id="gur:Gura_1884"/>
<keyword evidence="1" id="KW-0732">Signal</keyword>
<dbReference type="STRING" id="351605.Gura_1884"/>
<keyword evidence="3" id="KW-1185">Reference proteome</keyword>
<feature type="chain" id="PRO_5002683455" evidence="1">
    <location>
        <begin position="25"/>
        <end position="391"/>
    </location>
</feature>
<dbReference type="Proteomes" id="UP000006695">
    <property type="component" value="Chromosome"/>
</dbReference>
<accession>A5GF69</accession>
<proteinExistence type="predicted"/>